<proteinExistence type="predicted"/>
<gene>
    <name evidence="1" type="ORF">BDV96DRAFT_509090</name>
</gene>
<keyword evidence="2" id="KW-1185">Reference proteome</keyword>
<reference evidence="1" key="1">
    <citation type="journal article" date="2020" name="Stud. Mycol.">
        <title>101 Dothideomycetes genomes: a test case for predicting lifestyles and emergence of pathogens.</title>
        <authorList>
            <person name="Haridas S."/>
            <person name="Albert R."/>
            <person name="Binder M."/>
            <person name="Bloem J."/>
            <person name="Labutti K."/>
            <person name="Salamov A."/>
            <person name="Andreopoulos B."/>
            <person name="Baker S."/>
            <person name="Barry K."/>
            <person name="Bills G."/>
            <person name="Bluhm B."/>
            <person name="Cannon C."/>
            <person name="Castanera R."/>
            <person name="Culley D."/>
            <person name="Daum C."/>
            <person name="Ezra D."/>
            <person name="Gonzalez J."/>
            <person name="Henrissat B."/>
            <person name="Kuo A."/>
            <person name="Liang C."/>
            <person name="Lipzen A."/>
            <person name="Lutzoni F."/>
            <person name="Magnuson J."/>
            <person name="Mondo S."/>
            <person name="Nolan M."/>
            <person name="Ohm R."/>
            <person name="Pangilinan J."/>
            <person name="Park H.-J."/>
            <person name="Ramirez L."/>
            <person name="Alfaro M."/>
            <person name="Sun H."/>
            <person name="Tritt A."/>
            <person name="Yoshinaga Y."/>
            <person name="Zwiers L.-H."/>
            <person name="Turgeon B."/>
            <person name="Goodwin S."/>
            <person name="Spatafora J."/>
            <person name="Crous P."/>
            <person name="Grigoriev I."/>
        </authorList>
    </citation>
    <scope>NUCLEOTIDE SEQUENCE</scope>
    <source>
        <strain evidence="1">CBS 627.86</strain>
    </source>
</reference>
<sequence length="96" mass="11317">MNPLPTSASAEKAQAAAGHGLEQWGAFYRITKDEARFIRSKFPGKTWPEIPADEKMRVLERVNEQLGQQRVPTVREDVLRWRMLQIMREMKRQYCR</sequence>
<dbReference type="AlphaFoldDB" id="A0A6A5YFY3"/>
<evidence type="ECO:0000313" key="1">
    <source>
        <dbReference type="EMBL" id="KAF2105624.1"/>
    </source>
</evidence>
<dbReference type="OrthoDB" id="3799196at2759"/>
<dbReference type="EMBL" id="ML977376">
    <property type="protein sequence ID" value="KAF2105624.1"/>
    <property type="molecule type" value="Genomic_DNA"/>
</dbReference>
<evidence type="ECO:0000313" key="2">
    <source>
        <dbReference type="Proteomes" id="UP000799770"/>
    </source>
</evidence>
<accession>A0A6A5YFY3</accession>
<name>A0A6A5YFY3_9PLEO</name>
<organism evidence="1 2">
    <name type="scientific">Lophiotrema nucula</name>
    <dbReference type="NCBI Taxonomy" id="690887"/>
    <lineage>
        <taxon>Eukaryota</taxon>
        <taxon>Fungi</taxon>
        <taxon>Dikarya</taxon>
        <taxon>Ascomycota</taxon>
        <taxon>Pezizomycotina</taxon>
        <taxon>Dothideomycetes</taxon>
        <taxon>Pleosporomycetidae</taxon>
        <taxon>Pleosporales</taxon>
        <taxon>Lophiotremataceae</taxon>
        <taxon>Lophiotrema</taxon>
    </lineage>
</organism>
<dbReference type="Proteomes" id="UP000799770">
    <property type="component" value="Unassembled WGS sequence"/>
</dbReference>
<protein>
    <submittedName>
        <fullName evidence="1">Uncharacterized protein</fullName>
    </submittedName>
</protein>